<sequence>MIKKFSILCSLLMLYSCNSDNIEFLEVYYYSPGPSTPSRTFCSSNLFISTSSEVRYKKLVDKSFLVEFENQLKKLKPSDEFSINSRAFALINYRDGNIDTLCVGEYRGICLNGDIKIHNQEFHNLMLNEIDFYDKKLNDEMYKDKLKTNNSN</sequence>
<evidence type="ECO:0000313" key="2">
    <source>
        <dbReference type="Proteomes" id="UP000199492"/>
    </source>
</evidence>
<dbReference type="OrthoDB" id="839194at2"/>
<dbReference type="PROSITE" id="PS51257">
    <property type="entry name" value="PROKAR_LIPOPROTEIN"/>
    <property type="match status" value="1"/>
</dbReference>
<name>A0A1G8G0U1_9FLAO</name>
<evidence type="ECO:0008006" key="3">
    <source>
        <dbReference type="Google" id="ProtNLM"/>
    </source>
</evidence>
<protein>
    <recommendedName>
        <fullName evidence="3">Lipoprotein</fullName>
    </recommendedName>
</protein>
<dbReference type="Proteomes" id="UP000199492">
    <property type="component" value="Unassembled WGS sequence"/>
</dbReference>
<dbReference type="AlphaFoldDB" id="A0A1G8G0U1"/>
<reference evidence="2" key="1">
    <citation type="submission" date="2016-10" db="EMBL/GenBank/DDBJ databases">
        <authorList>
            <person name="Varghese N."/>
            <person name="Submissions S."/>
        </authorList>
    </citation>
    <scope>NUCLEOTIDE SEQUENCE [LARGE SCALE GENOMIC DNA]</scope>
    <source>
        <strain evidence="2">DSM 15363</strain>
    </source>
</reference>
<accession>A0A1G8G0U1</accession>
<dbReference type="EMBL" id="FNCZ01000005">
    <property type="protein sequence ID" value="SDH88004.1"/>
    <property type="molecule type" value="Genomic_DNA"/>
</dbReference>
<proteinExistence type="predicted"/>
<gene>
    <name evidence="1" type="ORF">SAMN04489796_10557</name>
</gene>
<organism evidence="1 2">
    <name type="scientific">Winogradskyella thalassocola</name>
    <dbReference type="NCBI Taxonomy" id="262004"/>
    <lineage>
        <taxon>Bacteria</taxon>
        <taxon>Pseudomonadati</taxon>
        <taxon>Bacteroidota</taxon>
        <taxon>Flavobacteriia</taxon>
        <taxon>Flavobacteriales</taxon>
        <taxon>Flavobacteriaceae</taxon>
        <taxon>Winogradskyella</taxon>
    </lineage>
</organism>
<evidence type="ECO:0000313" key="1">
    <source>
        <dbReference type="EMBL" id="SDH88004.1"/>
    </source>
</evidence>
<dbReference type="RefSeq" id="WP_139181069.1">
    <property type="nucleotide sequence ID" value="NZ_FNCZ01000005.1"/>
</dbReference>
<dbReference type="STRING" id="262004.SAMN04489796_10557"/>
<keyword evidence="2" id="KW-1185">Reference proteome</keyword>